<organism evidence="6 7">
    <name type="scientific">Operophtera brumata</name>
    <name type="common">Winter moth</name>
    <name type="synonym">Phalaena brumata</name>
    <dbReference type="NCBI Taxonomy" id="104452"/>
    <lineage>
        <taxon>Eukaryota</taxon>
        <taxon>Metazoa</taxon>
        <taxon>Ecdysozoa</taxon>
        <taxon>Arthropoda</taxon>
        <taxon>Hexapoda</taxon>
        <taxon>Insecta</taxon>
        <taxon>Pterygota</taxon>
        <taxon>Neoptera</taxon>
        <taxon>Endopterygota</taxon>
        <taxon>Lepidoptera</taxon>
        <taxon>Glossata</taxon>
        <taxon>Ditrysia</taxon>
        <taxon>Geometroidea</taxon>
        <taxon>Geometridae</taxon>
        <taxon>Larentiinae</taxon>
        <taxon>Operophtera</taxon>
    </lineage>
</organism>
<keyword evidence="5" id="KW-0539">Nucleus</keyword>
<dbReference type="Proteomes" id="UP000037510">
    <property type="component" value="Unassembled WGS sequence"/>
</dbReference>
<dbReference type="AlphaFoldDB" id="A0A0L7KWJ9"/>
<dbReference type="InterPro" id="IPR009668">
    <property type="entry name" value="RNA_pol-assoc_fac_A49-like"/>
</dbReference>
<comment type="similarity">
    <text evidence="2">Belongs to the eukaryotic RPA49/POLR1E RNA polymerase subunit family.</text>
</comment>
<dbReference type="OrthoDB" id="277398at2759"/>
<dbReference type="Pfam" id="PF06870">
    <property type="entry name" value="RNA_pol_I_A49"/>
    <property type="match status" value="1"/>
</dbReference>
<dbReference type="PANTHER" id="PTHR14440">
    <property type="entry name" value="DNA-DIRECTED RNA POLYMERASE I SUBUNIT RPA49"/>
    <property type="match status" value="1"/>
</dbReference>
<evidence type="ECO:0000256" key="4">
    <source>
        <dbReference type="ARBA" id="ARBA00023163"/>
    </source>
</evidence>
<dbReference type="GO" id="GO:0000428">
    <property type="term" value="C:DNA-directed RNA polymerase complex"/>
    <property type="evidence" value="ECO:0007669"/>
    <property type="project" value="UniProtKB-KW"/>
</dbReference>
<dbReference type="STRING" id="104452.A0A0L7KWJ9"/>
<evidence type="ECO:0000256" key="5">
    <source>
        <dbReference type="ARBA" id="ARBA00023242"/>
    </source>
</evidence>
<evidence type="ECO:0000256" key="3">
    <source>
        <dbReference type="ARBA" id="ARBA00022478"/>
    </source>
</evidence>
<proteinExistence type="inferred from homology"/>
<keyword evidence="3 6" id="KW-0240">DNA-directed RNA polymerase</keyword>
<name>A0A0L7KWJ9_OPEBR</name>
<dbReference type="GO" id="GO:0005730">
    <property type="term" value="C:nucleolus"/>
    <property type="evidence" value="ECO:0007669"/>
    <property type="project" value="UniProtKB-SubCell"/>
</dbReference>
<dbReference type="GO" id="GO:0003677">
    <property type="term" value="F:DNA binding"/>
    <property type="evidence" value="ECO:0007669"/>
    <property type="project" value="InterPro"/>
</dbReference>
<accession>A0A0L7KWJ9</accession>
<comment type="subcellular location">
    <subcellularLocation>
        <location evidence="1">Nucleus</location>
        <location evidence="1">Nucleolus</location>
    </subcellularLocation>
</comment>
<keyword evidence="4" id="KW-0804">Transcription</keyword>
<dbReference type="GO" id="GO:0006351">
    <property type="term" value="P:DNA-templated transcription"/>
    <property type="evidence" value="ECO:0007669"/>
    <property type="project" value="InterPro"/>
</dbReference>
<protein>
    <submittedName>
        <fullName evidence="6">DNA-directed RNA polymerase I subunit RPA49</fullName>
    </submittedName>
</protein>
<keyword evidence="7" id="KW-1185">Reference proteome</keyword>
<evidence type="ECO:0000256" key="2">
    <source>
        <dbReference type="ARBA" id="ARBA00009430"/>
    </source>
</evidence>
<gene>
    <name evidence="6" type="ORF">OBRU01_19815</name>
</gene>
<reference evidence="6 7" key="1">
    <citation type="journal article" date="2015" name="Genome Biol. Evol.">
        <title>The genome of winter moth (Operophtera brumata) provides a genomic perspective on sexual dimorphism and phenology.</title>
        <authorList>
            <person name="Derks M.F."/>
            <person name="Smit S."/>
            <person name="Salis L."/>
            <person name="Schijlen E."/>
            <person name="Bossers A."/>
            <person name="Mateman C."/>
            <person name="Pijl A.S."/>
            <person name="de Ridder D."/>
            <person name="Groenen M.A."/>
            <person name="Visser M.E."/>
            <person name="Megens H.J."/>
        </authorList>
    </citation>
    <scope>NUCLEOTIDE SEQUENCE [LARGE SCALE GENOMIC DNA]</scope>
    <source>
        <strain evidence="6">WM2013NL</strain>
        <tissue evidence="6">Head and thorax</tissue>
    </source>
</reference>
<comment type="caution">
    <text evidence="6">The sequence shown here is derived from an EMBL/GenBank/DDBJ whole genome shotgun (WGS) entry which is preliminary data.</text>
</comment>
<sequence>MPPIHIDEVCPKSEIYPFIVNFQNGYPTEHFKSRECLVLIDEQSGSKTIATDVGHTLYTGEETGEALGRTLILARNRKTGKVRLIEVGNIEVKPEIKNDLESSELLDNSALELGRKFGSKKYKKYLEQSEKLKQNEQAVVAQMVNVSQNLTQDQLDVSYDSQAETDNFYIPPINREATAVTEVYDIDVILTPEQYEAISNDIDGIDLMEKLNPVIKGLPRKDLTQKQKVLALYASSLYNLYFVKSTEIMKKGFIACYESQTLHDHILQHFFTYVNGKRCRPIQYRDKTLIHTMVLMLLINNFKFNFDEFCKLTKAAVRTMTSKLAMTGAYVVNVNSVRMAQLKIPLNKPPTRRKSSKF</sequence>
<evidence type="ECO:0000313" key="7">
    <source>
        <dbReference type="Proteomes" id="UP000037510"/>
    </source>
</evidence>
<dbReference type="EMBL" id="JTDY01005036">
    <property type="protein sequence ID" value="KOB67441.1"/>
    <property type="molecule type" value="Genomic_DNA"/>
</dbReference>
<evidence type="ECO:0000256" key="1">
    <source>
        <dbReference type="ARBA" id="ARBA00004604"/>
    </source>
</evidence>
<evidence type="ECO:0000313" key="6">
    <source>
        <dbReference type="EMBL" id="KOB67441.1"/>
    </source>
</evidence>